<evidence type="ECO:0000256" key="4">
    <source>
        <dbReference type="ARBA" id="ARBA00022989"/>
    </source>
</evidence>
<keyword evidence="5 6" id="KW-0472">Membrane</keyword>
<dbReference type="GO" id="GO:0033228">
    <property type="term" value="P:cysteine export across plasma membrane"/>
    <property type="evidence" value="ECO:0007669"/>
    <property type="project" value="TreeGrafter"/>
</dbReference>
<dbReference type="Pfam" id="PF01810">
    <property type="entry name" value="LysE"/>
    <property type="match status" value="1"/>
</dbReference>
<feature type="transmembrane region" description="Helical" evidence="6">
    <location>
        <begin position="193"/>
        <end position="211"/>
    </location>
</feature>
<keyword evidence="2" id="KW-1003">Cell membrane</keyword>
<accession>A0A1I3LQN0</accession>
<dbReference type="InterPro" id="IPR001123">
    <property type="entry name" value="LeuE-type"/>
</dbReference>
<evidence type="ECO:0000256" key="3">
    <source>
        <dbReference type="ARBA" id="ARBA00022692"/>
    </source>
</evidence>
<dbReference type="Proteomes" id="UP000199377">
    <property type="component" value="Unassembled WGS sequence"/>
</dbReference>
<gene>
    <name evidence="7" type="ORF">SAMN05216258_110138</name>
</gene>
<dbReference type="PANTHER" id="PTHR30086">
    <property type="entry name" value="ARGININE EXPORTER PROTEIN ARGO"/>
    <property type="match status" value="1"/>
</dbReference>
<evidence type="ECO:0000313" key="8">
    <source>
        <dbReference type="Proteomes" id="UP000199377"/>
    </source>
</evidence>
<dbReference type="GO" id="GO:0015171">
    <property type="term" value="F:amino acid transmembrane transporter activity"/>
    <property type="evidence" value="ECO:0007669"/>
    <property type="project" value="TreeGrafter"/>
</dbReference>
<protein>
    <submittedName>
        <fullName evidence="7">Threonine/homoserine/homoserine lactone efflux protein</fullName>
    </submittedName>
</protein>
<dbReference type="GO" id="GO:0005886">
    <property type="term" value="C:plasma membrane"/>
    <property type="evidence" value="ECO:0007669"/>
    <property type="project" value="UniProtKB-SubCell"/>
</dbReference>
<dbReference type="OrthoDB" id="9812084at2"/>
<comment type="subcellular location">
    <subcellularLocation>
        <location evidence="1">Cell membrane</location>
        <topology evidence="1">Multi-pass membrane protein</topology>
    </subcellularLocation>
</comment>
<feature type="transmembrane region" description="Helical" evidence="6">
    <location>
        <begin position="52"/>
        <end position="69"/>
    </location>
</feature>
<evidence type="ECO:0000256" key="6">
    <source>
        <dbReference type="SAM" id="Phobius"/>
    </source>
</evidence>
<proteinExistence type="predicted"/>
<keyword evidence="4 6" id="KW-1133">Transmembrane helix</keyword>
<evidence type="ECO:0000256" key="1">
    <source>
        <dbReference type="ARBA" id="ARBA00004651"/>
    </source>
</evidence>
<dbReference type="AlphaFoldDB" id="A0A1I3LQN0"/>
<keyword evidence="3 6" id="KW-0812">Transmembrane</keyword>
<sequence length="218" mass="22422">MDTTGATIGFENLAALAALALAATFTPGPNNALLSASGARFGLRATLPHARGVALGFPLMVFCVALGVGQAFQQSEVLRETLRWGGAALMAWLAWKIASARPAGPAEGPAAPAQDGARPWSFVQAAAFQWVNPKAWVMALGIAAPFVDAASPVRHALAAAAVFAAAGLLSTHAWAAFGAVMGRFLGRGWRLRLFNLAMAALILMGVAALLAEDFSKAA</sequence>
<evidence type="ECO:0000313" key="7">
    <source>
        <dbReference type="EMBL" id="SFI86993.1"/>
    </source>
</evidence>
<evidence type="ECO:0000256" key="5">
    <source>
        <dbReference type="ARBA" id="ARBA00023136"/>
    </source>
</evidence>
<dbReference type="RefSeq" id="WP_092863371.1">
    <property type="nucleotide sequence ID" value="NZ_FOQH01000010.1"/>
</dbReference>
<organism evidence="7 8">
    <name type="scientific">Albimonas pacifica</name>
    <dbReference type="NCBI Taxonomy" id="1114924"/>
    <lineage>
        <taxon>Bacteria</taxon>
        <taxon>Pseudomonadati</taxon>
        <taxon>Pseudomonadota</taxon>
        <taxon>Alphaproteobacteria</taxon>
        <taxon>Rhodobacterales</taxon>
        <taxon>Paracoccaceae</taxon>
        <taxon>Albimonas</taxon>
    </lineage>
</organism>
<evidence type="ECO:0000256" key="2">
    <source>
        <dbReference type="ARBA" id="ARBA00022475"/>
    </source>
</evidence>
<keyword evidence="8" id="KW-1185">Reference proteome</keyword>
<reference evidence="7 8" key="1">
    <citation type="submission" date="2016-10" db="EMBL/GenBank/DDBJ databases">
        <authorList>
            <person name="de Groot N.N."/>
        </authorList>
    </citation>
    <scope>NUCLEOTIDE SEQUENCE [LARGE SCALE GENOMIC DNA]</scope>
    <source>
        <strain evidence="7 8">CGMCC 1.11030</strain>
    </source>
</reference>
<dbReference type="PANTHER" id="PTHR30086:SF20">
    <property type="entry name" value="ARGININE EXPORTER PROTEIN ARGO-RELATED"/>
    <property type="match status" value="1"/>
</dbReference>
<dbReference type="EMBL" id="FOQH01000010">
    <property type="protein sequence ID" value="SFI86993.1"/>
    <property type="molecule type" value="Genomic_DNA"/>
</dbReference>
<feature type="transmembrane region" description="Helical" evidence="6">
    <location>
        <begin position="156"/>
        <end position="181"/>
    </location>
</feature>
<name>A0A1I3LQN0_9RHOB</name>